<evidence type="ECO:0000313" key="5">
    <source>
        <dbReference type="EMBL" id="OGZ11841.1"/>
    </source>
</evidence>
<gene>
    <name evidence="5" type="ORF">A3C93_00360</name>
</gene>
<dbReference type="Gene3D" id="2.60.120.200">
    <property type="match status" value="1"/>
</dbReference>
<evidence type="ECO:0000256" key="2">
    <source>
        <dbReference type="ARBA" id="ARBA00023157"/>
    </source>
</evidence>
<dbReference type="InterPro" id="IPR001791">
    <property type="entry name" value="Laminin_G"/>
</dbReference>
<name>A0A1G2DFW0_9BACT</name>
<dbReference type="SUPFAM" id="SSF49899">
    <property type="entry name" value="Concanavalin A-like lectins/glucanases"/>
    <property type="match status" value="1"/>
</dbReference>
<comment type="caution">
    <text evidence="5">The sequence shown here is derived from an EMBL/GenBank/DDBJ whole genome shotgun (WGS) entry which is preliminary data.</text>
</comment>
<dbReference type="STRING" id="1798664.A3C93_00360"/>
<evidence type="ECO:0000256" key="1">
    <source>
        <dbReference type="ARBA" id="ARBA00022729"/>
    </source>
</evidence>
<keyword evidence="2" id="KW-1015">Disulfide bond</keyword>
<dbReference type="EMBL" id="MHLO01000028">
    <property type="protein sequence ID" value="OGZ11841.1"/>
    <property type="molecule type" value="Genomic_DNA"/>
</dbReference>
<evidence type="ECO:0000259" key="4">
    <source>
        <dbReference type="SMART" id="SM00560"/>
    </source>
</evidence>
<accession>A0A1G2DFW0</accession>
<feature type="domain" description="LamG-like jellyroll fold" evidence="4">
    <location>
        <begin position="86"/>
        <end position="233"/>
    </location>
</feature>
<evidence type="ECO:0000256" key="3">
    <source>
        <dbReference type="SAM" id="SignalP"/>
    </source>
</evidence>
<reference evidence="5 6" key="1">
    <citation type="journal article" date="2016" name="Nat. Commun.">
        <title>Thousands of microbial genomes shed light on interconnected biogeochemical processes in an aquifer system.</title>
        <authorList>
            <person name="Anantharaman K."/>
            <person name="Brown C.T."/>
            <person name="Hug L.A."/>
            <person name="Sharon I."/>
            <person name="Castelle C.J."/>
            <person name="Probst A.J."/>
            <person name="Thomas B.C."/>
            <person name="Singh A."/>
            <person name="Wilkins M.J."/>
            <person name="Karaoz U."/>
            <person name="Brodie E.L."/>
            <person name="Williams K.H."/>
            <person name="Hubbard S.S."/>
            <person name="Banfield J.F."/>
        </authorList>
    </citation>
    <scope>NUCLEOTIDE SEQUENCE [LARGE SCALE GENOMIC DNA]</scope>
</reference>
<proteinExistence type="predicted"/>
<evidence type="ECO:0000313" key="6">
    <source>
        <dbReference type="Proteomes" id="UP000178636"/>
    </source>
</evidence>
<dbReference type="SMART" id="SM00560">
    <property type="entry name" value="LamGL"/>
    <property type="match status" value="1"/>
</dbReference>
<feature type="signal peptide" evidence="3">
    <location>
        <begin position="1"/>
        <end position="24"/>
    </location>
</feature>
<dbReference type="InterPro" id="IPR006558">
    <property type="entry name" value="LamG-like"/>
</dbReference>
<feature type="chain" id="PRO_5009582570" description="LamG-like jellyroll fold domain-containing protein" evidence="3">
    <location>
        <begin position="25"/>
        <end position="339"/>
    </location>
</feature>
<sequence>MKNPLLLSVYVGAFMFFAAGTAFAATDDYAHYFGFDEGTGRTVGDAKGGQNGVFTGTSTGFGWASGMVGTALGMDGKDGESIVLPDAFLSGSQGSIVVWFKLNSLSNGNIIFSGRSTTDNYIHAALMVDFEGRPQFAFRTTTGGVDRKAQGSRILNKNEWYQIVFTADGQSYHMFVNGEEVTVGGDNIGKWFPDLTNHTLSYRIGSLSSNIVNGVFDGYLDDLRIYGRALTSSDVAALYNNGSPGTPGLPVAAQPAPPVVTVEVTLPSAATTTATVVTSSVVPSTVSAEGATVTVAPQATVATDLVAQRKALIDELIKQILVLIGELQKQLAALKAQGA</sequence>
<dbReference type="AlphaFoldDB" id="A0A1G2DFW0"/>
<dbReference type="CDD" id="cd00110">
    <property type="entry name" value="LamG"/>
    <property type="match status" value="1"/>
</dbReference>
<dbReference type="InterPro" id="IPR013320">
    <property type="entry name" value="ConA-like_dom_sf"/>
</dbReference>
<keyword evidence="1 3" id="KW-0732">Signal</keyword>
<dbReference type="Pfam" id="PF13385">
    <property type="entry name" value="Laminin_G_3"/>
    <property type="match status" value="1"/>
</dbReference>
<protein>
    <recommendedName>
        <fullName evidence="4">LamG-like jellyroll fold domain-containing protein</fullName>
    </recommendedName>
</protein>
<dbReference type="Proteomes" id="UP000178636">
    <property type="component" value="Unassembled WGS sequence"/>
</dbReference>
<organism evidence="5 6">
    <name type="scientific">Candidatus Lloydbacteria bacterium RIFCSPHIGHO2_02_FULL_54_17</name>
    <dbReference type="NCBI Taxonomy" id="1798664"/>
    <lineage>
        <taxon>Bacteria</taxon>
        <taxon>Candidatus Lloydiibacteriota</taxon>
    </lineage>
</organism>